<dbReference type="PROSITE" id="PS52035">
    <property type="entry name" value="PEPTIDASE_M14"/>
    <property type="match status" value="1"/>
</dbReference>
<dbReference type="SUPFAM" id="SSF53187">
    <property type="entry name" value="Zn-dependent exopeptidases"/>
    <property type="match status" value="1"/>
</dbReference>
<feature type="compositionally biased region" description="Polar residues" evidence="4">
    <location>
        <begin position="854"/>
        <end position="872"/>
    </location>
</feature>
<feature type="compositionally biased region" description="Basic residues" evidence="4">
    <location>
        <begin position="236"/>
        <end position="247"/>
    </location>
</feature>
<feature type="region of interest" description="Disordered" evidence="4">
    <location>
        <begin position="1268"/>
        <end position="1287"/>
    </location>
</feature>
<organism evidence="6 7">
    <name type="scientific">Tritrichomonas musculus</name>
    <dbReference type="NCBI Taxonomy" id="1915356"/>
    <lineage>
        <taxon>Eukaryota</taxon>
        <taxon>Metamonada</taxon>
        <taxon>Parabasalia</taxon>
        <taxon>Tritrichomonadida</taxon>
        <taxon>Tritrichomonadidae</taxon>
        <taxon>Tritrichomonas</taxon>
    </lineage>
</organism>
<feature type="region of interest" description="Disordered" evidence="4">
    <location>
        <begin position="1319"/>
        <end position="1360"/>
    </location>
</feature>
<feature type="compositionally biased region" description="Low complexity" evidence="4">
    <location>
        <begin position="1230"/>
        <end position="1239"/>
    </location>
</feature>
<proteinExistence type="inferred from homology"/>
<comment type="cofactor">
    <cofactor evidence="1">
        <name>Zn(2+)</name>
        <dbReference type="ChEBI" id="CHEBI:29105"/>
    </cofactor>
</comment>
<feature type="compositionally biased region" description="Low complexity" evidence="4">
    <location>
        <begin position="979"/>
        <end position="1111"/>
    </location>
</feature>
<feature type="compositionally biased region" description="Polar residues" evidence="4">
    <location>
        <begin position="642"/>
        <end position="657"/>
    </location>
</feature>
<evidence type="ECO:0000259" key="5">
    <source>
        <dbReference type="PROSITE" id="PS52035"/>
    </source>
</evidence>
<dbReference type="InterPro" id="IPR000834">
    <property type="entry name" value="Peptidase_M14"/>
</dbReference>
<gene>
    <name evidence="6" type="ORF">M9Y10_006308</name>
</gene>
<comment type="similarity">
    <text evidence="2 3">Belongs to the peptidase M14 family.</text>
</comment>
<feature type="compositionally biased region" description="Low complexity" evidence="4">
    <location>
        <begin position="624"/>
        <end position="636"/>
    </location>
</feature>
<dbReference type="Proteomes" id="UP001470230">
    <property type="component" value="Unassembled WGS sequence"/>
</dbReference>
<feature type="region of interest" description="Disordered" evidence="4">
    <location>
        <begin position="613"/>
        <end position="659"/>
    </location>
</feature>
<evidence type="ECO:0000313" key="7">
    <source>
        <dbReference type="Proteomes" id="UP001470230"/>
    </source>
</evidence>
<reference evidence="6 7" key="1">
    <citation type="submission" date="2024-04" db="EMBL/GenBank/DDBJ databases">
        <title>Tritrichomonas musculus Genome.</title>
        <authorList>
            <person name="Alves-Ferreira E."/>
            <person name="Grigg M."/>
            <person name="Lorenzi H."/>
            <person name="Galac M."/>
        </authorList>
    </citation>
    <scope>NUCLEOTIDE SEQUENCE [LARGE SCALE GENOMIC DNA]</scope>
    <source>
        <strain evidence="6 7">EAF2021</strain>
    </source>
</reference>
<feature type="region of interest" description="Disordered" evidence="4">
    <location>
        <begin position="970"/>
        <end position="1259"/>
    </location>
</feature>
<feature type="domain" description="Peptidase M14" evidence="5">
    <location>
        <begin position="272"/>
        <end position="542"/>
    </location>
</feature>
<feature type="compositionally biased region" description="Polar residues" evidence="4">
    <location>
        <begin position="711"/>
        <end position="762"/>
    </location>
</feature>
<evidence type="ECO:0000256" key="2">
    <source>
        <dbReference type="ARBA" id="ARBA00005988"/>
    </source>
</evidence>
<feature type="compositionally biased region" description="Low complexity" evidence="4">
    <location>
        <begin position="889"/>
        <end position="908"/>
    </location>
</feature>
<dbReference type="PANTHER" id="PTHR12756:SF11">
    <property type="entry name" value="CYTOSOLIC CARBOXYPEPTIDASE 1"/>
    <property type="match status" value="1"/>
</dbReference>
<feature type="compositionally biased region" description="Polar residues" evidence="4">
    <location>
        <begin position="1112"/>
        <end position="1140"/>
    </location>
</feature>
<keyword evidence="7" id="KW-1185">Reference proteome</keyword>
<feature type="compositionally biased region" description="Polar residues" evidence="4">
    <location>
        <begin position="1177"/>
        <end position="1187"/>
    </location>
</feature>
<feature type="region of interest" description="Disordered" evidence="4">
    <location>
        <begin position="711"/>
        <end position="815"/>
    </location>
</feature>
<dbReference type="EMBL" id="JAPFFF010000012">
    <property type="protein sequence ID" value="KAK8876120.1"/>
    <property type="molecule type" value="Genomic_DNA"/>
</dbReference>
<dbReference type="PANTHER" id="PTHR12756">
    <property type="entry name" value="CYTOSOLIC CARBOXYPEPTIDASE"/>
    <property type="match status" value="1"/>
</dbReference>
<evidence type="ECO:0000256" key="4">
    <source>
        <dbReference type="SAM" id="MobiDB-lite"/>
    </source>
</evidence>
<evidence type="ECO:0000256" key="1">
    <source>
        <dbReference type="ARBA" id="ARBA00001947"/>
    </source>
</evidence>
<feature type="compositionally biased region" description="Low complexity" evidence="4">
    <location>
        <begin position="763"/>
        <end position="782"/>
    </location>
</feature>
<comment type="caution">
    <text evidence="6">The sequence shown here is derived from an EMBL/GenBank/DDBJ whole genome shotgun (WGS) entry which is preliminary data.</text>
</comment>
<name>A0ABR2JEC4_9EUKA</name>
<evidence type="ECO:0000313" key="6">
    <source>
        <dbReference type="EMBL" id="KAK8876120.1"/>
    </source>
</evidence>
<accession>A0ABR2JEC4</accession>
<feature type="compositionally biased region" description="Polar residues" evidence="4">
    <location>
        <begin position="1278"/>
        <end position="1287"/>
    </location>
</feature>
<feature type="compositionally biased region" description="Low complexity" evidence="4">
    <location>
        <begin position="792"/>
        <end position="815"/>
    </location>
</feature>
<feature type="active site" description="Proton donor/acceptor" evidence="3">
    <location>
        <position position="507"/>
    </location>
</feature>
<feature type="compositionally biased region" description="Low complexity" evidence="4">
    <location>
        <begin position="836"/>
        <end position="853"/>
    </location>
</feature>
<feature type="region of interest" description="Disordered" evidence="4">
    <location>
        <begin position="836"/>
        <end position="908"/>
    </location>
</feature>
<evidence type="ECO:0000256" key="3">
    <source>
        <dbReference type="PROSITE-ProRule" id="PRU01379"/>
    </source>
</evidence>
<dbReference type="Gene3D" id="3.40.630.10">
    <property type="entry name" value="Zn peptidases"/>
    <property type="match status" value="1"/>
</dbReference>
<dbReference type="InterPro" id="IPR050821">
    <property type="entry name" value="Cytosolic_carboxypeptidase"/>
</dbReference>
<sequence>MIPVSGKNDNLNKQRTSTAKITNINTKNNNDYDYDYSYDYDYDYDYEYESAKETCIITHSAPPDKKRAMFSTPVKNPYWPETLWKDGTLIYSFNRPDHCLGAPTYRNDRTIRFNSRFESGNLMYVYRLSPDVYHCILEYDHSSAAQCQWFYFQMSNIKLVPNSSRKTTFYITGFNKPSGVFSSGSKIFMYSEKLAKEKNIGWFRTGSNYAYGVPTKKSDSKQNTSNISVESGKENNKKRKGKHKQGKLKRSTLQFQVSFPYDEDVVYFCYAQPYTFTDLNNFITQWVKNSPSLISKSILCKTNGEKDCPLLTITSSSTPYSIQKKCIFLTARIHPGESNGSIVLHGLIEYLLSKKPFSQYLLDHFVFKIIPMVNIDGVVEGYYRVGLEGEDLNRVWNKPDPTKHPVVFQTKKLMHEMNRKMGVAAYIDFHGHSREHGTFAYGCPWEESENLPLSMINKEKIFPKILANLCEDFCFEKCVFSIPQKRKDASRCVVRRELGVVNSFTIESSFGGHLGGLWSNTLYNDSTWKEIGEKVGESLYHLLAEPATQVLKSAEKEIAATFPNKPEAPPPPKKKVKIEKIEEKLPDVPMDGIVANSIVAIDTNDGIKVIRSTPKAKAKPTPKPAANTNNKPAPRNNAHKATVSSNTKVPPDNQDSPNEAVYTLKMSDLYSSSSSSSVKTNPRITMNKNNYINSIAKQNSNEIIKSSTISSPADNKSLVSAPTDNKSLVSTPTDNKSLISTPTDNRSLMSTPTDSRSSVSTPNNNNNNKAPNVIKIIISNPKSKSKSKKISSSRLNSNANRISNSNSNPNVINVVSNPSSNPNVINVISNPSSNANKISSSNSNSNINNASKPVTSPNKAPNTIQGTNVRRISSSSSSSSIRDVSYTSTNVNNTMTTKPTTTNTNNGKVTNTVTTTKITKITNPNTTTNIIKITNSNTTTSITKITSTDATTGQNKIASSKTDTNIAKITNQNTNANQNKVTNPTTTANTAKTANPNPTTNQNKVANAATTTNINKAANSNPTTNQNKVTNTNTNQNTATNQNKVTNTNTNQNTATNQNKVTNANTNQNTATNQNKVTNTNTNQSKVTSQNKVTNPATNPNKATNPAAATTSQNKVTNPATNPNQNKAASSTVNTSITKVTNPNTNTNPAPSSNRNTSANTNKASNANANASKITNQNSNTFKVMSPTSKNTTKQAQTAAASRQKASTNPNATKAAAPAAVQKVTPNYNSDSSSFSDFDANAHNGIKPAERNPSPTPFEQQVNYEFKPKQPDPYYYEESSTQSYLSTQTESNSFGFLEEGELNDLNDSDSSLLNYSTATFNSSSAYGKPSKRMTYSKPKIKTPMQKQKNSNNSKSPKIKS</sequence>
<feature type="region of interest" description="Disordered" evidence="4">
    <location>
        <begin position="214"/>
        <end position="247"/>
    </location>
</feature>
<protein>
    <recommendedName>
        <fullName evidence="5">Peptidase M14 domain-containing protein</fullName>
    </recommendedName>
</protein>
<feature type="compositionally biased region" description="Low complexity" evidence="4">
    <location>
        <begin position="1188"/>
        <end position="1220"/>
    </location>
</feature>
<dbReference type="Gene3D" id="2.60.40.3120">
    <property type="match status" value="1"/>
</dbReference>
<feature type="compositionally biased region" description="Low complexity" evidence="4">
    <location>
        <begin position="1141"/>
        <end position="1176"/>
    </location>
</feature>
<feature type="compositionally biased region" description="Low complexity" evidence="4">
    <location>
        <begin position="1345"/>
        <end position="1360"/>
    </location>
</feature>